<dbReference type="InterPro" id="IPR029045">
    <property type="entry name" value="ClpP/crotonase-like_dom_sf"/>
</dbReference>
<dbReference type="Pfam" id="PF00378">
    <property type="entry name" value="ECH_1"/>
    <property type="match status" value="1"/>
</dbReference>
<dbReference type="CDD" id="cd06558">
    <property type="entry name" value="crotonase-like"/>
    <property type="match status" value="1"/>
</dbReference>
<name>A0ABW6P9U9_9NOCA</name>
<sequence length="259" mass="27562">MQTESDRLLVEVAAGVVTVTLNRPAAMNAFDDALHEEFPRLMARVDDDPEIRAVVLTGAGKAFSAGGNLDDFERYRTDFDGRRKAMRQARRLVDAMLNIEVPVVAAVNGPAVGLGCTLATLCDIVFIADHTFIADPHVVNGLVAGDGSAVTWPAFTSLLRVKEYLLTGERIPASTAVELGLANHAVPAADLSSRATELAARVAALPPQAVRDTKSVLNQHLRRAAVATLGMGLAAESQSHDTAEYGEIATQLRARAGKR</sequence>
<dbReference type="Proteomes" id="UP001601442">
    <property type="component" value="Unassembled WGS sequence"/>
</dbReference>
<accession>A0ABW6P9U9</accession>
<evidence type="ECO:0000313" key="1">
    <source>
        <dbReference type="EMBL" id="MFF0499912.1"/>
    </source>
</evidence>
<gene>
    <name evidence="1" type="ORF">ACFYU5_26165</name>
</gene>
<protein>
    <submittedName>
        <fullName evidence="1">Enoyl-CoA hydratase/isomerase family protein</fullName>
    </submittedName>
</protein>
<dbReference type="InterPro" id="IPR001753">
    <property type="entry name" value="Enoyl-CoA_hydra/iso"/>
</dbReference>
<keyword evidence="2" id="KW-1185">Reference proteome</keyword>
<organism evidence="1 2">
    <name type="scientific">Nocardia aobensis</name>
    <dbReference type="NCBI Taxonomy" id="257277"/>
    <lineage>
        <taxon>Bacteria</taxon>
        <taxon>Bacillati</taxon>
        <taxon>Actinomycetota</taxon>
        <taxon>Actinomycetes</taxon>
        <taxon>Mycobacteriales</taxon>
        <taxon>Nocardiaceae</taxon>
        <taxon>Nocardia</taxon>
    </lineage>
</organism>
<proteinExistence type="predicted"/>
<dbReference type="EMBL" id="JBIAMT010000005">
    <property type="protein sequence ID" value="MFF0499912.1"/>
    <property type="molecule type" value="Genomic_DNA"/>
</dbReference>
<comment type="caution">
    <text evidence="1">The sequence shown here is derived from an EMBL/GenBank/DDBJ whole genome shotgun (WGS) entry which is preliminary data.</text>
</comment>
<dbReference type="RefSeq" id="WP_387399370.1">
    <property type="nucleotide sequence ID" value="NZ_JBIAMT010000005.1"/>
</dbReference>
<reference evidence="1 2" key="1">
    <citation type="submission" date="2024-10" db="EMBL/GenBank/DDBJ databases">
        <title>The Natural Products Discovery Center: Release of the First 8490 Sequenced Strains for Exploring Actinobacteria Biosynthetic Diversity.</title>
        <authorList>
            <person name="Kalkreuter E."/>
            <person name="Kautsar S.A."/>
            <person name="Yang D."/>
            <person name="Bader C.D."/>
            <person name="Teijaro C.N."/>
            <person name="Fluegel L."/>
            <person name="Davis C.M."/>
            <person name="Simpson J.R."/>
            <person name="Lauterbach L."/>
            <person name="Steele A.D."/>
            <person name="Gui C."/>
            <person name="Meng S."/>
            <person name="Li G."/>
            <person name="Viehrig K."/>
            <person name="Ye F."/>
            <person name="Su P."/>
            <person name="Kiefer A.F."/>
            <person name="Nichols A."/>
            <person name="Cepeda A.J."/>
            <person name="Yan W."/>
            <person name="Fan B."/>
            <person name="Jiang Y."/>
            <person name="Adhikari A."/>
            <person name="Zheng C.-J."/>
            <person name="Schuster L."/>
            <person name="Cowan T.M."/>
            <person name="Smanski M.J."/>
            <person name="Chevrette M.G."/>
            <person name="De Carvalho L.P.S."/>
            <person name="Shen B."/>
        </authorList>
    </citation>
    <scope>NUCLEOTIDE SEQUENCE [LARGE SCALE GENOMIC DNA]</scope>
    <source>
        <strain evidence="1 2">NPDC004119</strain>
    </source>
</reference>
<dbReference type="PANTHER" id="PTHR43459">
    <property type="entry name" value="ENOYL-COA HYDRATASE"/>
    <property type="match status" value="1"/>
</dbReference>
<dbReference type="SUPFAM" id="SSF52096">
    <property type="entry name" value="ClpP/crotonase"/>
    <property type="match status" value="1"/>
</dbReference>
<evidence type="ECO:0000313" key="2">
    <source>
        <dbReference type="Proteomes" id="UP001601442"/>
    </source>
</evidence>
<dbReference type="Gene3D" id="3.90.226.10">
    <property type="entry name" value="2-enoyl-CoA Hydratase, Chain A, domain 1"/>
    <property type="match status" value="1"/>
</dbReference>
<dbReference type="PANTHER" id="PTHR43459:SF3">
    <property type="entry name" value="ENOYL-COA HYDRATASE ECHA15 (ENOYL HYDRASE) (UNSATURATED ACYL-COA HYDRATASE) (CROTONASE)-RELATED"/>
    <property type="match status" value="1"/>
</dbReference>